<comment type="caution">
    <text evidence="1">The sequence shown here is derived from an EMBL/GenBank/DDBJ whole genome shotgun (WGS) entry which is preliminary data.</text>
</comment>
<evidence type="ECO:0000313" key="1">
    <source>
        <dbReference type="EMBL" id="GHI82676.1"/>
    </source>
</evidence>
<protein>
    <submittedName>
        <fullName evidence="1">Uncharacterized protein</fullName>
    </submittedName>
</protein>
<dbReference type="AlphaFoldDB" id="A0A919GU70"/>
<dbReference type="Proteomes" id="UP000600026">
    <property type="component" value="Unassembled WGS sequence"/>
</dbReference>
<gene>
    <name evidence="1" type="ORF">Sxan_00400</name>
</gene>
<sequence length="128" mass="14294">MSTRPETAHSYGYAVVANVRREVPYGPEGTEVRSGTKHFPAGGKVWLATPCWDLGFGDALAVGRHRGSPRLIGVVARVIHLENFRVRAVYSPDLDRRLSTYPGTGLWAERERAEWQAVRWATGQDLFT</sequence>
<dbReference type="EMBL" id="BNEE01000002">
    <property type="protein sequence ID" value="GHI82676.1"/>
    <property type="molecule type" value="Genomic_DNA"/>
</dbReference>
<reference evidence="1" key="1">
    <citation type="submission" date="2020-09" db="EMBL/GenBank/DDBJ databases">
        <title>Whole genome shotgun sequence of Streptomyces xanthophaeus NBRC 12829.</title>
        <authorList>
            <person name="Komaki H."/>
            <person name="Tamura T."/>
        </authorList>
    </citation>
    <scope>NUCLEOTIDE SEQUENCE</scope>
    <source>
        <strain evidence="1">NBRC 12829</strain>
    </source>
</reference>
<keyword evidence="2" id="KW-1185">Reference proteome</keyword>
<dbReference type="OrthoDB" id="679907at2"/>
<accession>A0A919GU70</accession>
<name>A0A919GU70_9ACTN</name>
<proteinExistence type="predicted"/>
<dbReference type="RefSeq" id="WP_051902704.1">
    <property type="nucleotide sequence ID" value="NZ_BNEE01000002.1"/>
</dbReference>
<organism evidence="1 2">
    <name type="scientific">Streptomyces xanthophaeus</name>
    <dbReference type="NCBI Taxonomy" id="67385"/>
    <lineage>
        <taxon>Bacteria</taxon>
        <taxon>Bacillati</taxon>
        <taxon>Actinomycetota</taxon>
        <taxon>Actinomycetes</taxon>
        <taxon>Kitasatosporales</taxon>
        <taxon>Streptomycetaceae</taxon>
        <taxon>Streptomyces</taxon>
    </lineage>
</organism>
<evidence type="ECO:0000313" key="2">
    <source>
        <dbReference type="Proteomes" id="UP000600026"/>
    </source>
</evidence>